<dbReference type="PANTHER" id="PTHR21581">
    <property type="entry name" value="D-ALANYL-D-ALANINE CARBOXYPEPTIDASE"/>
    <property type="match status" value="1"/>
</dbReference>
<gene>
    <name evidence="2" type="ORF">GSLYS_00010594001</name>
</gene>
<dbReference type="SUPFAM" id="SSF48452">
    <property type="entry name" value="TPR-like"/>
    <property type="match status" value="1"/>
</dbReference>
<dbReference type="GO" id="GO:0030008">
    <property type="term" value="C:TRAPP complex"/>
    <property type="evidence" value="ECO:0007669"/>
    <property type="project" value="TreeGrafter"/>
</dbReference>
<dbReference type="Gene3D" id="1.25.40.10">
    <property type="entry name" value="Tetratricopeptide repeat domain"/>
    <property type="match status" value="1"/>
</dbReference>
<evidence type="ECO:0000256" key="1">
    <source>
        <dbReference type="SAM" id="MobiDB-lite"/>
    </source>
</evidence>
<proteinExistence type="predicted"/>
<feature type="region of interest" description="Disordered" evidence="1">
    <location>
        <begin position="1"/>
        <end position="37"/>
    </location>
</feature>
<reference evidence="2 3" key="1">
    <citation type="submission" date="2024-04" db="EMBL/GenBank/DDBJ databases">
        <authorList>
            <consortium name="Genoscope - CEA"/>
            <person name="William W."/>
        </authorList>
    </citation>
    <scope>NUCLEOTIDE SEQUENCE [LARGE SCALE GENOMIC DNA]</scope>
</reference>
<accession>A0AAV2HVG0</accession>
<evidence type="ECO:0008006" key="4">
    <source>
        <dbReference type="Google" id="ProtNLM"/>
    </source>
</evidence>
<dbReference type="AlphaFoldDB" id="A0AAV2HVG0"/>
<feature type="region of interest" description="Disordered" evidence="1">
    <location>
        <begin position="306"/>
        <end position="344"/>
    </location>
</feature>
<feature type="compositionally biased region" description="Polar residues" evidence="1">
    <location>
        <begin position="23"/>
        <end position="37"/>
    </location>
</feature>
<dbReference type="EMBL" id="CAXITT010000236">
    <property type="protein sequence ID" value="CAL1536681.1"/>
    <property type="molecule type" value="Genomic_DNA"/>
</dbReference>
<dbReference type="PANTHER" id="PTHR21581:SF6">
    <property type="entry name" value="TRAFFICKING PROTEIN PARTICLE COMPLEX SUBUNIT 12"/>
    <property type="match status" value="1"/>
</dbReference>
<dbReference type="Pfam" id="PF14559">
    <property type="entry name" value="TPR_19"/>
    <property type="match status" value="2"/>
</dbReference>
<dbReference type="GO" id="GO:0005794">
    <property type="term" value="C:Golgi apparatus"/>
    <property type="evidence" value="ECO:0007669"/>
    <property type="project" value="TreeGrafter"/>
</dbReference>
<evidence type="ECO:0000313" key="3">
    <source>
        <dbReference type="Proteomes" id="UP001497497"/>
    </source>
</evidence>
<name>A0AAV2HVG0_LYMST</name>
<feature type="compositionally biased region" description="Low complexity" evidence="1">
    <location>
        <begin position="334"/>
        <end position="344"/>
    </location>
</feature>
<dbReference type="Proteomes" id="UP001497497">
    <property type="component" value="Unassembled WGS sequence"/>
</dbReference>
<evidence type="ECO:0000313" key="2">
    <source>
        <dbReference type="EMBL" id="CAL1536681.1"/>
    </source>
</evidence>
<sequence length="878" mass="97255">MSTPIDDFMLEDEEEESCHLQPPYSSLSSAMVSSPTTDTLDSVVLEASPFDDIGKQDDVEHLPLEESVDLDPPEDGGGIEISTKKEEEIKIMEENPEEPITKVVLQEVKALDLNEKQNIGSSVRDHGDATANISSYFADSGDDIFDCLRSVKDENQLGNDLFMSISISKSDEDIRVSEMNSIEIKDTDFVATPLSPDNEDGMRRQNSFLRKREYEDEFREAEKFKELDVFQIKDSEIDEIEKNGNVFEEKESENKVENLTHIQRREHKSSTSEPETIAFEGVVESGGTEQADLQIADLAEEDIEEFTQNDDKPSFMSQVSRSSEHADSSPVIPATQQSQQSQQTAAILSPPIELSSSKHHGPVVGTTPSQLSPMGTPVHQISDSNRDVLIASPSYAPINPSVFDTTGVPGSPFHMPSPEIKGGSVFAPFGSTGANEDVFTSILSMSDADRRHDAWIPSDATSHVLKILATSPGTYLPATEQLSTPGIFNNELQGDPVKELVLRYMGEQEAVKRSVLTVNSVTQDADGLKKLIEAGCLRAAIDLTGRLLEQVGQGYGKFGCVTVHTPHSLQLWFCRLALMVKLRMYELAEAEMKAFQNLDTPDLYFQFYANTYPGRRGSMVSFSMRLLHAELPLLCGRSQESLDRLYYMLAVCNRIKSNLTSDLSEDGSATHMTYEARKVSQELWNKRDIDITYKIASTMLAVKDYEGALAIYNTLLEKDKNAHLELLAGIGRIHLQMGNIAEATRIMKDVETESSKTDSSVSCHNLISRGLLAMCGANFFDAYQHFKSAVQLQPHNTCAVNNMAVCSLYLGRLKDALNTLEQLVHSDPANTLHEGVLFNLCTLYELETSRALHKKQAILDLVSKHKGDGFPVACLKMT</sequence>
<keyword evidence="3" id="KW-1185">Reference proteome</keyword>
<dbReference type="InterPro" id="IPR011990">
    <property type="entry name" value="TPR-like_helical_dom_sf"/>
</dbReference>
<comment type="caution">
    <text evidence="2">The sequence shown here is derived from an EMBL/GenBank/DDBJ whole genome shotgun (WGS) entry which is preliminary data.</text>
</comment>
<organism evidence="2 3">
    <name type="scientific">Lymnaea stagnalis</name>
    <name type="common">Great pond snail</name>
    <name type="synonym">Helix stagnalis</name>
    <dbReference type="NCBI Taxonomy" id="6523"/>
    <lineage>
        <taxon>Eukaryota</taxon>
        <taxon>Metazoa</taxon>
        <taxon>Spiralia</taxon>
        <taxon>Lophotrochozoa</taxon>
        <taxon>Mollusca</taxon>
        <taxon>Gastropoda</taxon>
        <taxon>Heterobranchia</taxon>
        <taxon>Euthyneura</taxon>
        <taxon>Panpulmonata</taxon>
        <taxon>Hygrophila</taxon>
        <taxon>Lymnaeoidea</taxon>
        <taxon>Lymnaeidae</taxon>
        <taxon>Lymnaea</taxon>
    </lineage>
</organism>
<protein>
    <recommendedName>
        <fullName evidence="4">Trafficking protein particle complex subunit 12</fullName>
    </recommendedName>
</protein>